<dbReference type="PANTHER" id="PTHR10458:SF22">
    <property type="entry name" value="PEPTIDE DEFORMYLASE"/>
    <property type="match status" value="1"/>
</dbReference>
<proteinExistence type="inferred from homology"/>
<name>D1AX30_STRM9</name>
<comment type="function">
    <text evidence="2">Removes the formyl group from the N-terminal Met of newly synthesized proteins. Requires at least a dipeptide for an efficient rate of reaction. N-terminal L-methionine is a prerequisite for activity but the enzyme has broad specificity at other positions.</text>
</comment>
<evidence type="ECO:0000313" key="4">
    <source>
        <dbReference type="Proteomes" id="UP000002072"/>
    </source>
</evidence>
<keyword evidence="2" id="KW-0408">Iron</keyword>
<dbReference type="Pfam" id="PF01327">
    <property type="entry name" value="Pep_deformylase"/>
    <property type="match status" value="1"/>
</dbReference>
<dbReference type="NCBIfam" id="TIGR00079">
    <property type="entry name" value="pept_deformyl"/>
    <property type="match status" value="1"/>
</dbReference>
<dbReference type="GO" id="GO:0042586">
    <property type="term" value="F:peptide deformylase activity"/>
    <property type="evidence" value="ECO:0007669"/>
    <property type="project" value="UniProtKB-UniRule"/>
</dbReference>
<dbReference type="EC" id="3.5.1.88" evidence="2"/>
<feature type="binding site" evidence="2">
    <location>
        <position position="135"/>
    </location>
    <ligand>
        <name>Fe cation</name>
        <dbReference type="ChEBI" id="CHEBI:24875"/>
    </ligand>
</feature>
<sequence length="169" mass="19559">MIKLNIYVYEAPILRKKSEEVVEFNDELRNTLDEMVKTMRLANGIGLAANQVGIGKRFFVLEIDDEITKVVNPEILSFGEEMVEFQEGCLSIPGIFKNVLRPESIVVRYQDENGNFVERELNGLKSRAFQHELDHIDGILFIDKISPMSRNLIRKKLEVMKKNSKPREF</sequence>
<reference evidence="3 4" key="1">
    <citation type="journal article" date="2009" name="Stand. Genomic Sci.">
        <title>Complete genome sequence of Streptobacillus moniliformis type strain (9901T).</title>
        <authorList>
            <person name="Nolan M."/>
            <person name="Gronow S."/>
            <person name="Lapidus A."/>
            <person name="Ivanova N."/>
            <person name="Copeland A."/>
            <person name="Lucas S."/>
            <person name="Del Rio T.G."/>
            <person name="Chen F."/>
            <person name="Tice H."/>
            <person name="Pitluck S."/>
            <person name="Cheng J.F."/>
            <person name="Sims D."/>
            <person name="Meincke L."/>
            <person name="Bruce D."/>
            <person name="Goodwin L."/>
            <person name="Brettin T."/>
            <person name="Han C."/>
            <person name="Detter J.C."/>
            <person name="Ovchinikova G."/>
            <person name="Pati A."/>
            <person name="Mavromatis K."/>
            <person name="Mikhailova N."/>
            <person name="Chen A."/>
            <person name="Palaniappan K."/>
            <person name="Land M."/>
            <person name="Hauser L."/>
            <person name="Chang Y.J."/>
            <person name="Jeffries C.D."/>
            <person name="Rohde M."/>
            <person name="Sproer C."/>
            <person name="Goker M."/>
            <person name="Bristow J."/>
            <person name="Eisen J.A."/>
            <person name="Markowitz V."/>
            <person name="Hugenholtz P."/>
            <person name="Kyrpides N.C."/>
            <person name="Klenk H.P."/>
            <person name="Chain P."/>
        </authorList>
    </citation>
    <scope>NUCLEOTIDE SEQUENCE [LARGE SCALE GENOMIC DNA]</scope>
    <source>
        <strain evidence="4">ATCC 14647 / DSM 12112 / NCTC 10651 / 9901</strain>
    </source>
</reference>
<feature type="binding site" evidence="2">
    <location>
        <position position="131"/>
    </location>
    <ligand>
        <name>Fe cation</name>
        <dbReference type="ChEBI" id="CHEBI:24875"/>
    </ligand>
</feature>
<dbReference type="CDD" id="cd00487">
    <property type="entry name" value="Pep_deformylase"/>
    <property type="match status" value="1"/>
</dbReference>
<dbReference type="InterPro" id="IPR036821">
    <property type="entry name" value="Peptide_deformylase_sf"/>
</dbReference>
<comment type="similarity">
    <text evidence="1 2">Belongs to the polypeptide deformylase family.</text>
</comment>
<evidence type="ECO:0000256" key="1">
    <source>
        <dbReference type="ARBA" id="ARBA00010759"/>
    </source>
</evidence>
<dbReference type="EMBL" id="CP001779">
    <property type="protein sequence ID" value="ACZ00856.1"/>
    <property type="molecule type" value="Genomic_DNA"/>
</dbReference>
<keyword evidence="2" id="KW-0648">Protein biosynthesis</keyword>
<dbReference type="PIRSF" id="PIRSF004749">
    <property type="entry name" value="Pep_def"/>
    <property type="match status" value="1"/>
</dbReference>
<gene>
    <name evidence="2" type="primary">def</name>
    <name evidence="3" type="ordered locus">Smon_0372</name>
</gene>
<feature type="active site" evidence="2">
    <location>
        <position position="132"/>
    </location>
</feature>
<keyword evidence="4" id="KW-1185">Reference proteome</keyword>
<dbReference type="HOGENOM" id="CLU_061901_4_2_0"/>
<feature type="binding site" evidence="2">
    <location>
        <position position="89"/>
    </location>
    <ligand>
        <name>Fe cation</name>
        <dbReference type="ChEBI" id="CHEBI:24875"/>
    </ligand>
</feature>
<dbReference type="PANTHER" id="PTHR10458">
    <property type="entry name" value="PEPTIDE DEFORMYLASE"/>
    <property type="match status" value="1"/>
</dbReference>
<dbReference type="HAMAP" id="MF_00163">
    <property type="entry name" value="Pep_deformylase"/>
    <property type="match status" value="1"/>
</dbReference>
<protein>
    <recommendedName>
        <fullName evidence="2">Peptide deformylase</fullName>
        <shortName evidence="2">PDF</shortName>
        <ecNumber evidence="2">3.5.1.88</ecNumber>
    </recommendedName>
    <alternativeName>
        <fullName evidence="2">Polypeptide deformylase</fullName>
    </alternativeName>
</protein>
<dbReference type="PRINTS" id="PR01576">
    <property type="entry name" value="PDEFORMYLASE"/>
</dbReference>
<keyword evidence="2" id="KW-0479">Metal-binding</keyword>
<dbReference type="GO" id="GO:0006412">
    <property type="term" value="P:translation"/>
    <property type="evidence" value="ECO:0007669"/>
    <property type="project" value="UniProtKB-UniRule"/>
</dbReference>
<dbReference type="Gene3D" id="3.90.45.10">
    <property type="entry name" value="Peptide deformylase"/>
    <property type="match status" value="1"/>
</dbReference>
<evidence type="ECO:0000256" key="2">
    <source>
        <dbReference type="HAMAP-Rule" id="MF_00163"/>
    </source>
</evidence>
<dbReference type="KEGG" id="smf:Smon_0372"/>
<comment type="cofactor">
    <cofactor evidence="2">
        <name>Fe(2+)</name>
        <dbReference type="ChEBI" id="CHEBI:29033"/>
    </cofactor>
    <text evidence="2">Binds 1 Fe(2+) ion.</text>
</comment>
<evidence type="ECO:0000313" key="3">
    <source>
        <dbReference type="EMBL" id="ACZ00856.1"/>
    </source>
</evidence>
<keyword evidence="2 3" id="KW-0378">Hydrolase</keyword>
<dbReference type="InterPro" id="IPR023635">
    <property type="entry name" value="Peptide_deformylase"/>
</dbReference>
<dbReference type="SUPFAM" id="SSF56420">
    <property type="entry name" value="Peptide deformylase"/>
    <property type="match status" value="1"/>
</dbReference>
<dbReference type="eggNOG" id="COG0242">
    <property type="taxonomic scope" value="Bacteria"/>
</dbReference>
<dbReference type="AlphaFoldDB" id="D1AX30"/>
<organism evidence="3 4">
    <name type="scientific">Streptobacillus moniliformis (strain ATCC 14647 / DSM 12112 / NCTC 10651 / 9901)</name>
    <dbReference type="NCBI Taxonomy" id="519441"/>
    <lineage>
        <taxon>Bacteria</taxon>
        <taxon>Fusobacteriati</taxon>
        <taxon>Fusobacteriota</taxon>
        <taxon>Fusobacteriia</taxon>
        <taxon>Fusobacteriales</taxon>
        <taxon>Leptotrichiaceae</taxon>
        <taxon>Streptobacillus</taxon>
    </lineage>
</organism>
<dbReference type="GO" id="GO:0046872">
    <property type="term" value="F:metal ion binding"/>
    <property type="evidence" value="ECO:0007669"/>
    <property type="project" value="UniProtKB-KW"/>
</dbReference>
<dbReference type="NCBIfam" id="NF001159">
    <property type="entry name" value="PRK00150.1-3"/>
    <property type="match status" value="1"/>
</dbReference>
<dbReference type="STRING" id="519441.Smon_0372"/>
<accession>D1AX30</accession>
<dbReference type="Proteomes" id="UP000002072">
    <property type="component" value="Chromosome"/>
</dbReference>
<comment type="catalytic activity">
    <reaction evidence="2">
        <text>N-terminal N-formyl-L-methionyl-[peptide] + H2O = N-terminal L-methionyl-[peptide] + formate</text>
        <dbReference type="Rhea" id="RHEA:24420"/>
        <dbReference type="Rhea" id="RHEA-COMP:10639"/>
        <dbReference type="Rhea" id="RHEA-COMP:10640"/>
        <dbReference type="ChEBI" id="CHEBI:15377"/>
        <dbReference type="ChEBI" id="CHEBI:15740"/>
        <dbReference type="ChEBI" id="CHEBI:49298"/>
        <dbReference type="ChEBI" id="CHEBI:64731"/>
        <dbReference type="EC" id="3.5.1.88"/>
    </reaction>
</comment>